<dbReference type="Pfam" id="PF20150">
    <property type="entry name" value="2EXR"/>
    <property type="match status" value="1"/>
</dbReference>
<gene>
    <name evidence="2" type="ORF">PAC_14709</name>
</gene>
<dbReference type="InterPro" id="IPR045518">
    <property type="entry name" value="2EXR"/>
</dbReference>
<keyword evidence="3" id="KW-1185">Reference proteome</keyword>
<evidence type="ECO:0000313" key="3">
    <source>
        <dbReference type="Proteomes" id="UP000184330"/>
    </source>
</evidence>
<organism evidence="2 3">
    <name type="scientific">Phialocephala subalpina</name>
    <dbReference type="NCBI Taxonomy" id="576137"/>
    <lineage>
        <taxon>Eukaryota</taxon>
        <taxon>Fungi</taxon>
        <taxon>Dikarya</taxon>
        <taxon>Ascomycota</taxon>
        <taxon>Pezizomycotina</taxon>
        <taxon>Leotiomycetes</taxon>
        <taxon>Helotiales</taxon>
        <taxon>Mollisiaceae</taxon>
        <taxon>Phialocephala</taxon>
        <taxon>Phialocephala fortinii species complex</taxon>
    </lineage>
</organism>
<dbReference type="Proteomes" id="UP000184330">
    <property type="component" value="Unassembled WGS sequence"/>
</dbReference>
<dbReference type="AlphaFoldDB" id="A0A1L7XIE9"/>
<feature type="domain" description="2EXR" evidence="1">
    <location>
        <begin position="6"/>
        <end position="115"/>
    </location>
</feature>
<dbReference type="PANTHER" id="PTHR35910:SF6">
    <property type="entry name" value="2EXR DOMAIN-CONTAINING PROTEIN"/>
    <property type="match status" value="1"/>
</dbReference>
<dbReference type="EMBL" id="FJOG01000028">
    <property type="protein sequence ID" value="CZR64810.1"/>
    <property type="molecule type" value="Genomic_DNA"/>
</dbReference>
<proteinExistence type="predicted"/>
<evidence type="ECO:0000259" key="1">
    <source>
        <dbReference type="Pfam" id="PF20150"/>
    </source>
</evidence>
<dbReference type="OrthoDB" id="3473305at2759"/>
<evidence type="ECO:0000313" key="2">
    <source>
        <dbReference type="EMBL" id="CZR64810.1"/>
    </source>
</evidence>
<protein>
    <recommendedName>
        <fullName evidence="1">2EXR domain-containing protein</fullName>
    </recommendedName>
</protein>
<dbReference type="PANTHER" id="PTHR35910">
    <property type="entry name" value="2EXR DOMAIN-CONTAINING PROTEIN"/>
    <property type="match status" value="1"/>
</dbReference>
<accession>A0A1L7XIE9</accession>
<name>A0A1L7XIE9_9HELO</name>
<reference evidence="2 3" key="1">
    <citation type="submission" date="2016-03" db="EMBL/GenBank/DDBJ databases">
        <authorList>
            <person name="Ploux O."/>
        </authorList>
    </citation>
    <scope>NUCLEOTIDE SEQUENCE [LARGE SCALE GENOMIC DNA]</scope>
    <source>
        <strain evidence="2 3">UAMH 11012</strain>
    </source>
</reference>
<sequence>MDEQTFTRFPRLPLELRLMIWTHCSQFTRYVDLWPSEHGRLQDGTETRPNSILNFQFLRHVTSQPPPAVLYACKESRKVALQHYKLEFGSKHVLDHGMTITTPPRIYINWSSDFICPIDMTYTMSLSGTDNEWEREVFGHEETRRMAINVTDTGDFLLPSLATLDEIILYYAPSPPYSCLQTGYDMSFEDLEVQDNSLNDADACLTSTLDATVLYIEDICDDLVAMSKMRPQMNPGAMREADSEREMDLQTIKKVLEHIYRIGERPKAQFMLMCPKGGSGDLHYEI</sequence>